<dbReference type="InterPro" id="IPR005982">
    <property type="entry name" value="Thioredox_Rdtase"/>
</dbReference>
<keyword evidence="4" id="KW-1015">Disulfide bond</keyword>
<comment type="subunit">
    <text evidence="7">Homodimer.</text>
</comment>
<dbReference type="GO" id="GO:0004791">
    <property type="term" value="F:thioredoxin-disulfide reductase (NADPH) activity"/>
    <property type="evidence" value="ECO:0007669"/>
    <property type="project" value="UniProtKB-UniRule"/>
</dbReference>
<dbReference type="PROSITE" id="PS00573">
    <property type="entry name" value="PYRIDINE_REDOX_2"/>
    <property type="match status" value="1"/>
</dbReference>
<comment type="similarity">
    <text evidence="7">Belongs to the class-II pyridine nucleotide-disulfide oxidoreductase family.</text>
</comment>
<dbReference type="STRING" id="649764.HMPREF0762_00666"/>
<keyword evidence="8" id="KW-0521">NADP</keyword>
<evidence type="ECO:0000256" key="1">
    <source>
        <dbReference type="ARBA" id="ARBA00022630"/>
    </source>
</evidence>
<protein>
    <recommendedName>
        <fullName evidence="7">Thioredoxin reductase</fullName>
        <ecNumber evidence="7">1.8.1.9</ecNumber>
    </recommendedName>
</protein>
<evidence type="ECO:0000256" key="7">
    <source>
        <dbReference type="RuleBase" id="RU003880"/>
    </source>
</evidence>
<dbReference type="eggNOG" id="COG0492">
    <property type="taxonomic scope" value="Bacteria"/>
</dbReference>
<dbReference type="RefSeq" id="WP_006361911.1">
    <property type="nucleotide sequence ID" value="NZ_GG700630.1"/>
</dbReference>
<dbReference type="InterPro" id="IPR050097">
    <property type="entry name" value="Ferredoxin-NADP_redctase_2"/>
</dbReference>
<dbReference type="HOGENOM" id="CLU_031864_5_3_11"/>
<keyword evidence="2 7" id="KW-0274">FAD</keyword>
<dbReference type="InterPro" id="IPR036188">
    <property type="entry name" value="FAD/NAD-bd_sf"/>
</dbReference>
<proteinExistence type="inferred from homology"/>
<evidence type="ECO:0000313" key="11">
    <source>
        <dbReference type="Proteomes" id="UP000006001"/>
    </source>
</evidence>
<evidence type="ECO:0000259" key="9">
    <source>
        <dbReference type="Pfam" id="PF07992"/>
    </source>
</evidence>
<dbReference type="SUPFAM" id="SSF51905">
    <property type="entry name" value="FAD/NAD(P)-binding domain"/>
    <property type="match status" value="1"/>
</dbReference>
<keyword evidence="11" id="KW-1185">Reference proteome</keyword>
<evidence type="ECO:0000313" key="10">
    <source>
        <dbReference type="EMBL" id="EEZ61329.1"/>
    </source>
</evidence>
<reference evidence="10" key="1">
    <citation type="submission" date="2009-10" db="EMBL/GenBank/DDBJ databases">
        <authorList>
            <person name="Weinstock G."/>
            <person name="Sodergren E."/>
            <person name="Clifton S."/>
            <person name="Fulton L."/>
            <person name="Fulton B."/>
            <person name="Courtney L."/>
            <person name="Fronick C."/>
            <person name="Harrison M."/>
            <person name="Strong C."/>
            <person name="Farmer C."/>
            <person name="Delahaunty K."/>
            <person name="Markovic C."/>
            <person name="Hall O."/>
            <person name="Minx P."/>
            <person name="Tomlinson C."/>
            <person name="Mitreva M."/>
            <person name="Nelson J."/>
            <person name="Hou S."/>
            <person name="Wollam A."/>
            <person name="Pepin K.H."/>
            <person name="Johnson M."/>
            <person name="Bhonagiri V."/>
            <person name="Nash W.E."/>
            <person name="Warren W."/>
            <person name="Chinwalla A."/>
            <person name="Mardis E.R."/>
            <person name="Wilson R.K."/>
        </authorList>
    </citation>
    <scope>NUCLEOTIDE SEQUENCE [LARGE SCALE GENOMIC DNA]</scope>
    <source>
        <strain evidence="10">ATCC 700122</strain>
    </source>
</reference>
<dbReference type="PANTHER" id="PTHR48105">
    <property type="entry name" value="THIOREDOXIN REDUCTASE 1-RELATED-RELATED"/>
    <property type="match status" value="1"/>
</dbReference>
<evidence type="ECO:0000256" key="8">
    <source>
        <dbReference type="RuleBase" id="RU003881"/>
    </source>
</evidence>
<accession>D0WFR6</accession>
<evidence type="ECO:0000256" key="5">
    <source>
        <dbReference type="ARBA" id="ARBA00023284"/>
    </source>
</evidence>
<keyword evidence="5 7" id="KW-0676">Redox-active center</keyword>
<dbReference type="AlphaFoldDB" id="D0WFR6"/>
<sequence>MSEANRFNVAIIGQGPAGMTAALYAGRAGLSTVSFERMGPGGQMTTTDALDNYPGFAEGAEPFALSFAMSAQAARFGAQAKTDEVVGLDLASAPKRIVTASGEEYAADAVILAMGAAPRPLGIPHEDELRGKGISYCATCDGGFFKDKVAVVVGGGNTAVEDAMYLANICTEVHLVHRRDTLRADAIYAKPLDELKNVTKHMSAAVDGVREEDGRVAGVLIRDLATGEVTDLDASALFVAVGSLPKSDILRDTGIELDERGYVVAGEDGKTSIPGVFAAGDVRTKQLRQVATAVGDGANAAASAFEFLSFE</sequence>
<comment type="cofactor">
    <cofactor evidence="8">
        <name>FAD</name>
        <dbReference type="ChEBI" id="CHEBI:57692"/>
    </cofactor>
    <text evidence="8">Binds 1 FAD per subunit.</text>
</comment>
<keyword evidence="1 7" id="KW-0285">Flavoprotein</keyword>
<comment type="catalytic activity">
    <reaction evidence="6 7">
        <text>[thioredoxin]-dithiol + NADP(+) = [thioredoxin]-disulfide + NADPH + H(+)</text>
        <dbReference type="Rhea" id="RHEA:20345"/>
        <dbReference type="Rhea" id="RHEA-COMP:10698"/>
        <dbReference type="Rhea" id="RHEA-COMP:10700"/>
        <dbReference type="ChEBI" id="CHEBI:15378"/>
        <dbReference type="ChEBI" id="CHEBI:29950"/>
        <dbReference type="ChEBI" id="CHEBI:50058"/>
        <dbReference type="ChEBI" id="CHEBI:57783"/>
        <dbReference type="ChEBI" id="CHEBI:58349"/>
        <dbReference type="EC" id="1.8.1.9"/>
    </reaction>
</comment>
<dbReference type="Gene3D" id="3.50.50.60">
    <property type="entry name" value="FAD/NAD(P)-binding domain"/>
    <property type="match status" value="2"/>
</dbReference>
<evidence type="ECO:0000256" key="3">
    <source>
        <dbReference type="ARBA" id="ARBA00023002"/>
    </source>
</evidence>
<evidence type="ECO:0000256" key="4">
    <source>
        <dbReference type="ARBA" id="ARBA00023157"/>
    </source>
</evidence>
<dbReference type="OrthoDB" id="109585at2"/>
<dbReference type="PRINTS" id="PR00368">
    <property type="entry name" value="FADPNR"/>
</dbReference>
<comment type="caution">
    <text evidence="10">The sequence shown here is derived from an EMBL/GenBank/DDBJ whole genome shotgun (WGS) entry which is preliminary data.</text>
</comment>
<dbReference type="Proteomes" id="UP000006001">
    <property type="component" value="Unassembled WGS sequence"/>
</dbReference>
<dbReference type="NCBIfam" id="TIGR01292">
    <property type="entry name" value="TRX_reduct"/>
    <property type="match status" value="1"/>
</dbReference>
<gene>
    <name evidence="10" type="primary">trxB</name>
    <name evidence="10" type="ORF">HMPREF0762_00666</name>
</gene>
<dbReference type="PRINTS" id="PR00469">
    <property type="entry name" value="PNDRDTASEII"/>
</dbReference>
<dbReference type="InterPro" id="IPR008255">
    <property type="entry name" value="Pyr_nucl-diS_OxRdtase_2_AS"/>
</dbReference>
<dbReference type="GeneID" id="85007273"/>
<keyword evidence="3 7" id="KW-0560">Oxidoreductase</keyword>
<evidence type="ECO:0000256" key="2">
    <source>
        <dbReference type="ARBA" id="ARBA00022827"/>
    </source>
</evidence>
<organism evidence="10 11">
    <name type="scientific">Slackia exigua (strain ATCC 700122 / DSM 15923 / CIP 105133 / JCM 11022 / KCTC 5966 / S-7)</name>
    <dbReference type="NCBI Taxonomy" id="649764"/>
    <lineage>
        <taxon>Bacteria</taxon>
        <taxon>Bacillati</taxon>
        <taxon>Actinomycetota</taxon>
        <taxon>Coriobacteriia</taxon>
        <taxon>Eggerthellales</taxon>
        <taxon>Eggerthellaceae</taxon>
        <taxon>Slackia</taxon>
    </lineage>
</organism>
<dbReference type="GO" id="GO:0019430">
    <property type="term" value="P:removal of superoxide radicals"/>
    <property type="evidence" value="ECO:0007669"/>
    <property type="project" value="UniProtKB-UniRule"/>
</dbReference>
<dbReference type="GO" id="GO:0005737">
    <property type="term" value="C:cytoplasm"/>
    <property type="evidence" value="ECO:0007669"/>
    <property type="project" value="InterPro"/>
</dbReference>
<dbReference type="EC" id="1.8.1.9" evidence="7"/>
<feature type="domain" description="FAD/NAD(P)-binding" evidence="9">
    <location>
        <begin position="7"/>
        <end position="297"/>
    </location>
</feature>
<evidence type="ECO:0000256" key="6">
    <source>
        <dbReference type="ARBA" id="ARBA00048132"/>
    </source>
</evidence>
<dbReference type="InterPro" id="IPR023753">
    <property type="entry name" value="FAD/NAD-binding_dom"/>
</dbReference>
<name>D0WFR6_SLAES</name>
<dbReference type="EMBL" id="ACUX02000006">
    <property type="protein sequence ID" value="EEZ61329.1"/>
    <property type="molecule type" value="Genomic_DNA"/>
</dbReference>
<dbReference type="Pfam" id="PF07992">
    <property type="entry name" value="Pyr_redox_2"/>
    <property type="match status" value="1"/>
</dbReference>